<dbReference type="Proteomes" id="UP000325081">
    <property type="component" value="Unassembled WGS sequence"/>
</dbReference>
<evidence type="ECO:0000256" key="1">
    <source>
        <dbReference type="SAM" id="MobiDB-lite"/>
    </source>
</evidence>
<feature type="region of interest" description="Disordered" evidence="1">
    <location>
        <begin position="164"/>
        <end position="185"/>
    </location>
</feature>
<reference evidence="3" key="1">
    <citation type="journal article" date="2019" name="Curr. Biol.">
        <title>Genome Sequence of Striga asiatica Provides Insight into the Evolution of Plant Parasitism.</title>
        <authorList>
            <person name="Yoshida S."/>
            <person name="Kim S."/>
            <person name="Wafula E.K."/>
            <person name="Tanskanen J."/>
            <person name="Kim Y.M."/>
            <person name="Honaas L."/>
            <person name="Yang Z."/>
            <person name="Spallek T."/>
            <person name="Conn C.E."/>
            <person name="Ichihashi Y."/>
            <person name="Cheong K."/>
            <person name="Cui S."/>
            <person name="Der J.P."/>
            <person name="Gundlach H."/>
            <person name="Jiao Y."/>
            <person name="Hori C."/>
            <person name="Ishida J.K."/>
            <person name="Kasahara H."/>
            <person name="Kiba T."/>
            <person name="Kim M.S."/>
            <person name="Koo N."/>
            <person name="Laohavisit A."/>
            <person name="Lee Y.H."/>
            <person name="Lumba S."/>
            <person name="McCourt P."/>
            <person name="Mortimer J.C."/>
            <person name="Mutuku J.M."/>
            <person name="Nomura T."/>
            <person name="Sasaki-Sekimoto Y."/>
            <person name="Seto Y."/>
            <person name="Wang Y."/>
            <person name="Wakatake T."/>
            <person name="Sakakibara H."/>
            <person name="Demura T."/>
            <person name="Yamaguchi S."/>
            <person name="Yoneyama K."/>
            <person name="Manabe R.I."/>
            <person name="Nelson D.C."/>
            <person name="Schulman A.H."/>
            <person name="Timko M.P."/>
            <person name="dePamphilis C.W."/>
            <person name="Choi D."/>
            <person name="Shirasu K."/>
        </authorList>
    </citation>
    <scope>NUCLEOTIDE SEQUENCE [LARGE SCALE GENOMIC DNA]</scope>
    <source>
        <strain evidence="3">cv. UVA1</strain>
    </source>
</reference>
<feature type="region of interest" description="Disordered" evidence="1">
    <location>
        <begin position="226"/>
        <end position="294"/>
    </location>
</feature>
<name>A0A5A7PY22_STRAF</name>
<feature type="compositionally biased region" description="Basic and acidic residues" evidence="1">
    <location>
        <begin position="267"/>
        <end position="294"/>
    </location>
</feature>
<evidence type="ECO:0000313" key="2">
    <source>
        <dbReference type="EMBL" id="GER37442.1"/>
    </source>
</evidence>
<evidence type="ECO:0000313" key="3">
    <source>
        <dbReference type="Proteomes" id="UP000325081"/>
    </source>
</evidence>
<feature type="region of interest" description="Disordered" evidence="1">
    <location>
        <begin position="30"/>
        <end position="53"/>
    </location>
</feature>
<proteinExistence type="predicted"/>
<dbReference type="AlphaFoldDB" id="A0A5A7PY22"/>
<feature type="compositionally biased region" description="Polar residues" evidence="1">
    <location>
        <begin position="172"/>
        <end position="185"/>
    </location>
</feature>
<sequence>MAKRLKDGLGGSGLERGPCGPYKCIWPKEGKSQRQWPKSWPFGSNPTTPPYKRELGVFEREVPDGENSAETGPDESISGKRAMNDSRVNILLRSPPDCCHTLLPPPPSYLFCLPVAMALPLGKLTIIVVPSFIDCLSSSGYARLNSDDSSALLLRRFKAVSLPPGALPEPPSSSNKAGESSRSKQVVLYPSNSIKGKVLSSGLKILPKKDRNSFLARTECVLPLSSGTTTTTTTAATRTDRATKAKAEGENPAAFLSRLKRPSSSALDKRPSFYMDERVKPSSSAFERRPDFST</sequence>
<dbReference type="EMBL" id="BKCP01005372">
    <property type="protein sequence ID" value="GER37442.1"/>
    <property type="molecule type" value="Genomic_DNA"/>
</dbReference>
<organism evidence="2 3">
    <name type="scientific">Striga asiatica</name>
    <name type="common">Asiatic witchweed</name>
    <name type="synonym">Buchnera asiatica</name>
    <dbReference type="NCBI Taxonomy" id="4170"/>
    <lineage>
        <taxon>Eukaryota</taxon>
        <taxon>Viridiplantae</taxon>
        <taxon>Streptophyta</taxon>
        <taxon>Embryophyta</taxon>
        <taxon>Tracheophyta</taxon>
        <taxon>Spermatophyta</taxon>
        <taxon>Magnoliopsida</taxon>
        <taxon>eudicotyledons</taxon>
        <taxon>Gunneridae</taxon>
        <taxon>Pentapetalae</taxon>
        <taxon>asterids</taxon>
        <taxon>lamiids</taxon>
        <taxon>Lamiales</taxon>
        <taxon>Orobanchaceae</taxon>
        <taxon>Buchnereae</taxon>
        <taxon>Striga</taxon>
    </lineage>
</organism>
<accession>A0A5A7PY22</accession>
<keyword evidence="3" id="KW-1185">Reference proteome</keyword>
<gene>
    <name evidence="2" type="ORF">STAS_13848</name>
</gene>
<protein>
    <submittedName>
        <fullName evidence="2">Voltage-dependent L-type calcium channel subunit alpha-1S</fullName>
    </submittedName>
</protein>
<comment type="caution">
    <text evidence="2">The sequence shown here is derived from an EMBL/GenBank/DDBJ whole genome shotgun (WGS) entry which is preliminary data.</text>
</comment>
<feature type="compositionally biased region" description="Basic and acidic residues" evidence="1">
    <location>
        <begin position="238"/>
        <end position="249"/>
    </location>
</feature>
<feature type="region of interest" description="Disordered" evidence="1">
    <location>
        <begin position="1"/>
        <end position="20"/>
    </location>
</feature>
<feature type="compositionally biased region" description="Low complexity" evidence="1">
    <location>
        <begin position="228"/>
        <end position="237"/>
    </location>
</feature>